<feature type="region of interest" description="Disordered" evidence="1">
    <location>
        <begin position="147"/>
        <end position="166"/>
    </location>
</feature>
<proteinExistence type="predicted"/>
<name>F7W8U0_SORMK</name>
<sequence>MLTTTPWSWGLLVLTGYLINLTFAAYPETTDDKCHCYKTNTTSTNYFRQHKFFDFRNLQQYAGTPNPIPHGRATPPPSATSSYFNSSLWKDNWGIQSWNNTELMNSNISDLNDATVPMVNSFNNIYIERSSDPNANGKTYMVMRTVRHSSGGPSQPSGSGSGFQSSAEFESRLTSYQFLSLRMLARTRGSPGAVTAMFTYRPPPQPQQQALVQEADLEIRTLDPPNYVQYTNQPSWNATSDINEATKNVSMPNGKKWSDWAIYRMDWTPGRSTWFVNGIEVSRISFQAPRDPSQVMFNVWSDGGSWSGVMGQGGKAEMQVQWIDMVYNSTDGAGPVTGPVVDKKGCANICSIDETTKLGTPVLISNPNVVILRPVLIRYLFLSTLNLNTQLTLHSLRLFLIRYFSPFPTHSSASPPHPTPPLPPPPPQPSRHLPRPLAIMFPFSPSTQEQYLF</sequence>
<dbReference type="GO" id="GO:0005975">
    <property type="term" value="P:carbohydrate metabolic process"/>
    <property type="evidence" value="ECO:0007669"/>
    <property type="project" value="InterPro"/>
</dbReference>
<feature type="region of interest" description="Disordered" evidence="1">
    <location>
        <begin position="411"/>
        <end position="431"/>
    </location>
</feature>
<organism evidence="4 5">
    <name type="scientific">Sordaria macrospora (strain ATCC MYA-333 / DSM 997 / K(L3346) / K-hell)</name>
    <dbReference type="NCBI Taxonomy" id="771870"/>
    <lineage>
        <taxon>Eukaryota</taxon>
        <taxon>Fungi</taxon>
        <taxon>Dikarya</taxon>
        <taxon>Ascomycota</taxon>
        <taxon>Pezizomycotina</taxon>
        <taxon>Sordariomycetes</taxon>
        <taxon>Sordariomycetidae</taxon>
        <taxon>Sordariales</taxon>
        <taxon>Sordariaceae</taxon>
        <taxon>Sordaria</taxon>
    </lineage>
</organism>
<dbReference type="VEuPathDB" id="FungiDB:SMAC_07720"/>
<feature type="chain" id="PRO_5003365121" evidence="2">
    <location>
        <begin position="25"/>
        <end position="453"/>
    </location>
</feature>
<dbReference type="Gene3D" id="2.60.120.200">
    <property type="match status" value="1"/>
</dbReference>
<dbReference type="CDD" id="cd00413">
    <property type="entry name" value="Glyco_hydrolase_16"/>
    <property type="match status" value="1"/>
</dbReference>
<feature type="signal peptide" evidence="2">
    <location>
        <begin position="1"/>
        <end position="24"/>
    </location>
</feature>
<evidence type="ECO:0000259" key="3">
    <source>
        <dbReference type="PROSITE" id="PS51762"/>
    </source>
</evidence>
<evidence type="ECO:0000313" key="5">
    <source>
        <dbReference type="Proteomes" id="UP000001881"/>
    </source>
</evidence>
<feature type="compositionally biased region" description="Pro residues" evidence="1">
    <location>
        <begin position="415"/>
        <end position="429"/>
    </location>
</feature>
<feature type="compositionally biased region" description="Low complexity" evidence="1">
    <location>
        <begin position="149"/>
        <end position="166"/>
    </location>
</feature>
<evidence type="ECO:0000256" key="1">
    <source>
        <dbReference type="SAM" id="MobiDB-lite"/>
    </source>
</evidence>
<dbReference type="Pfam" id="PF00722">
    <property type="entry name" value="Glyco_hydro_16"/>
    <property type="match status" value="1"/>
</dbReference>
<dbReference type="HOGENOM" id="CLU_039765_0_1_1"/>
<keyword evidence="2" id="KW-0732">Signal</keyword>
<accession>F7W8U0</accession>
<protein>
    <submittedName>
        <fullName evidence="4">WGS project CABT00000000 data, contig 2.47</fullName>
    </submittedName>
</protein>
<dbReference type="OMA" id="WNNTELM"/>
<dbReference type="AlphaFoldDB" id="F7W8U0"/>
<reference evidence="4 5" key="1">
    <citation type="journal article" date="2010" name="PLoS Genet.">
        <title>De novo assembly of a 40 Mb eukaryotic genome from short sequence reads: Sordaria macrospora, a model organism for fungal morphogenesis.</title>
        <authorList>
            <person name="Nowrousian M."/>
            <person name="Stajich J."/>
            <person name="Chu M."/>
            <person name="Engh I."/>
            <person name="Espagne E."/>
            <person name="Halliday K."/>
            <person name="Kamerewerd J."/>
            <person name="Kempken F."/>
            <person name="Knab B."/>
            <person name="Kuo H.C."/>
            <person name="Osiewacz H.D."/>
            <person name="Poeggeler S."/>
            <person name="Read N."/>
            <person name="Seiler S."/>
            <person name="Smith K."/>
            <person name="Zickler D."/>
            <person name="Kueck U."/>
            <person name="Freitag M."/>
        </authorList>
    </citation>
    <scope>NUCLEOTIDE SEQUENCE [LARGE SCALE GENOMIC DNA]</scope>
    <source>
        <strain evidence="5">ATCC MYA-333 / DSM 997 / K(L3346) / K-hell</strain>
        <tissue evidence="4">Mycelium</tissue>
    </source>
</reference>
<gene>
    <name evidence="4" type="ORF">SMAC_07720</name>
</gene>
<dbReference type="GO" id="GO:0004553">
    <property type="term" value="F:hydrolase activity, hydrolyzing O-glycosyl compounds"/>
    <property type="evidence" value="ECO:0007669"/>
    <property type="project" value="InterPro"/>
</dbReference>
<dbReference type="PANTHER" id="PTHR38121">
    <property type="entry name" value="GH16 DOMAIN-CONTAINING PROTEIN"/>
    <property type="match status" value="1"/>
</dbReference>
<evidence type="ECO:0000256" key="2">
    <source>
        <dbReference type="SAM" id="SignalP"/>
    </source>
</evidence>
<dbReference type="SUPFAM" id="SSF49899">
    <property type="entry name" value="Concanavalin A-like lectins/glucanases"/>
    <property type="match status" value="1"/>
</dbReference>
<dbReference type="InParanoid" id="F7W8U0"/>
<dbReference type="PANTHER" id="PTHR38121:SF4">
    <property type="entry name" value="GH16 DOMAIN-CONTAINING PROTEIN-RELATED"/>
    <property type="match status" value="1"/>
</dbReference>
<dbReference type="InterPro" id="IPR000757">
    <property type="entry name" value="Beta-glucanase-like"/>
</dbReference>
<keyword evidence="5" id="KW-1185">Reference proteome</keyword>
<comment type="caution">
    <text evidence="4">The sequence shown here is derived from an EMBL/GenBank/DDBJ whole genome shotgun (WGS) entry which is preliminary data.</text>
</comment>
<feature type="domain" description="GH16" evidence="3">
    <location>
        <begin position="59"/>
        <end position="331"/>
    </location>
</feature>
<dbReference type="OrthoDB" id="4388755at2759"/>
<dbReference type="eggNOG" id="ENOG502S0II">
    <property type="taxonomic scope" value="Eukaryota"/>
</dbReference>
<dbReference type="PROSITE" id="PS51762">
    <property type="entry name" value="GH16_2"/>
    <property type="match status" value="1"/>
</dbReference>
<dbReference type="Proteomes" id="UP000001881">
    <property type="component" value="Unassembled WGS sequence"/>
</dbReference>
<evidence type="ECO:0000313" key="4">
    <source>
        <dbReference type="EMBL" id="CCC05063.1"/>
    </source>
</evidence>
<dbReference type="EMBL" id="CABT02000047">
    <property type="protein sequence ID" value="CCC05063.1"/>
    <property type="molecule type" value="Genomic_DNA"/>
</dbReference>
<dbReference type="InterPro" id="IPR013320">
    <property type="entry name" value="ConA-like_dom_sf"/>
</dbReference>